<keyword evidence="5" id="KW-1185">Reference proteome</keyword>
<feature type="transmembrane region" description="Helical" evidence="2">
    <location>
        <begin position="12"/>
        <end position="33"/>
    </location>
</feature>
<dbReference type="Pfam" id="PF13458">
    <property type="entry name" value="Peripla_BP_6"/>
    <property type="match status" value="1"/>
</dbReference>
<organism evidence="4 5">
    <name type="scientific">candidate division MSBL1 archaeon SCGC-AAA259I09</name>
    <dbReference type="NCBI Taxonomy" id="1698267"/>
    <lineage>
        <taxon>Archaea</taxon>
        <taxon>Methanobacteriati</taxon>
        <taxon>Methanobacteriota</taxon>
        <taxon>candidate division MSBL1</taxon>
    </lineage>
</organism>
<dbReference type="AlphaFoldDB" id="A0A133UUA8"/>
<evidence type="ECO:0000313" key="4">
    <source>
        <dbReference type="EMBL" id="KXA97803.1"/>
    </source>
</evidence>
<proteinExistence type="predicted"/>
<dbReference type="InterPro" id="IPR028082">
    <property type="entry name" value="Peripla_BP_I"/>
</dbReference>
<dbReference type="SUPFAM" id="SSF53822">
    <property type="entry name" value="Periplasmic binding protein-like I"/>
    <property type="match status" value="1"/>
</dbReference>
<dbReference type="PANTHER" id="PTHR30483:SF37">
    <property type="entry name" value="ABC TRANSPORTER SUBSTRATE-BINDING PROTEIN"/>
    <property type="match status" value="1"/>
</dbReference>
<gene>
    <name evidence="4" type="ORF">AKJ37_02275</name>
</gene>
<dbReference type="CDD" id="cd06338">
    <property type="entry name" value="PBP1_ABC_ligand_binding-like"/>
    <property type="match status" value="1"/>
</dbReference>
<feature type="domain" description="Leucine-binding protein" evidence="3">
    <location>
        <begin position="84"/>
        <end position="429"/>
    </location>
</feature>
<comment type="caution">
    <text evidence="4">The sequence shown here is derived from an EMBL/GenBank/DDBJ whole genome shotgun (WGS) entry which is preliminary data.</text>
</comment>
<reference evidence="4 5" key="1">
    <citation type="journal article" date="2016" name="Sci. Rep.">
        <title>Metabolic traits of an uncultured archaeal lineage -MSBL1- from brine pools of the Red Sea.</title>
        <authorList>
            <person name="Mwirichia R."/>
            <person name="Alam I."/>
            <person name="Rashid M."/>
            <person name="Vinu M."/>
            <person name="Ba-Alawi W."/>
            <person name="Anthony Kamau A."/>
            <person name="Kamanda Ngugi D."/>
            <person name="Goker M."/>
            <person name="Klenk H.P."/>
            <person name="Bajic V."/>
            <person name="Stingl U."/>
        </authorList>
    </citation>
    <scope>NUCLEOTIDE SEQUENCE [LARGE SCALE GENOMIC DNA]</scope>
    <source>
        <strain evidence="4">SCGC-AAA259I09</strain>
    </source>
</reference>
<protein>
    <recommendedName>
        <fullName evidence="3">Leucine-binding protein domain-containing protein</fullName>
    </recommendedName>
</protein>
<sequence length="460" mass="50871">MCKYLEKGQGNVQLIVVAVVITAIVVGLGTYLVTPKGGGEEKEVTVSGVKEFISGASSSTIRDILSVVPKRVIKQAAEEEPSRTIKIGATISKTGKYATTAAGLSELYKAWEKEINQRGGIYVEEYGTRLPVKFIQYDDQSKTSQITKFYNKLAQDDEVDMMLGPYSSNLNIPAATVAEKEGIPMITGPAGAPPIYKNKEWISSVIPTLVDIEKPYFEMMSKMAEEGKVETVSIVAEDTPFGKGLMAGAEKYFSQMGVEIVYKTTAPEDTKNFSPILQKVESANADILYLSALPPFGSTFIKQYESKGLYHKGAFCFSTNYKALVESVGADTLNHWVGWFHWLPSMPYHGQWGKETWVSLMNEAGFKNEAKPLHILQYACLESFKAAIEKAGTLEKSEIQKAINKVSLQTVAGEVHYEDQGDLNNIGTLYQYPVQRQDGEFAILWPERVATGEYIYSMPK</sequence>
<keyword evidence="1" id="KW-0732">Signal</keyword>
<dbReference type="InterPro" id="IPR051010">
    <property type="entry name" value="BCAA_transport"/>
</dbReference>
<dbReference type="EMBL" id="LHXR01000019">
    <property type="protein sequence ID" value="KXA97803.1"/>
    <property type="molecule type" value="Genomic_DNA"/>
</dbReference>
<keyword evidence="2" id="KW-0812">Transmembrane</keyword>
<dbReference type="Proteomes" id="UP000070463">
    <property type="component" value="Unassembled WGS sequence"/>
</dbReference>
<evidence type="ECO:0000256" key="1">
    <source>
        <dbReference type="ARBA" id="ARBA00022729"/>
    </source>
</evidence>
<dbReference type="PANTHER" id="PTHR30483">
    <property type="entry name" value="LEUCINE-SPECIFIC-BINDING PROTEIN"/>
    <property type="match status" value="1"/>
</dbReference>
<evidence type="ECO:0000256" key="2">
    <source>
        <dbReference type="SAM" id="Phobius"/>
    </source>
</evidence>
<keyword evidence="2" id="KW-1133">Transmembrane helix</keyword>
<keyword evidence="2" id="KW-0472">Membrane</keyword>
<accession>A0A133UUA8</accession>
<evidence type="ECO:0000313" key="5">
    <source>
        <dbReference type="Proteomes" id="UP000070463"/>
    </source>
</evidence>
<dbReference type="InterPro" id="IPR028081">
    <property type="entry name" value="Leu-bd"/>
</dbReference>
<evidence type="ECO:0000259" key="3">
    <source>
        <dbReference type="Pfam" id="PF13458"/>
    </source>
</evidence>
<name>A0A133UUA8_9EURY</name>
<dbReference type="Gene3D" id="3.40.50.2300">
    <property type="match status" value="2"/>
</dbReference>